<keyword evidence="2" id="KW-1185">Reference proteome</keyword>
<protein>
    <submittedName>
        <fullName evidence="1">Uncharacterized protein</fullName>
    </submittedName>
</protein>
<dbReference type="EMBL" id="BLXT01002679">
    <property type="protein sequence ID" value="GFN96457.1"/>
    <property type="molecule type" value="Genomic_DNA"/>
</dbReference>
<evidence type="ECO:0000313" key="1">
    <source>
        <dbReference type="EMBL" id="GFN96457.1"/>
    </source>
</evidence>
<comment type="caution">
    <text evidence="1">The sequence shown here is derived from an EMBL/GenBank/DDBJ whole genome shotgun (WGS) entry which is preliminary data.</text>
</comment>
<sequence>MCYFSARRGYIFTLKLQKFVSFRGSFYFWIYYSFLMNSEGKKQNCNKNKPRKSFNVADACQLCFTADYGYKQGTHQCDDDDDDDDDNILAVYKAFQV</sequence>
<accession>A0AAV3ZPR9</accession>
<proteinExistence type="predicted"/>
<gene>
    <name evidence="1" type="ORF">PoB_002296300</name>
</gene>
<dbReference type="Proteomes" id="UP000735302">
    <property type="component" value="Unassembled WGS sequence"/>
</dbReference>
<organism evidence="1 2">
    <name type="scientific">Plakobranchus ocellatus</name>
    <dbReference type="NCBI Taxonomy" id="259542"/>
    <lineage>
        <taxon>Eukaryota</taxon>
        <taxon>Metazoa</taxon>
        <taxon>Spiralia</taxon>
        <taxon>Lophotrochozoa</taxon>
        <taxon>Mollusca</taxon>
        <taxon>Gastropoda</taxon>
        <taxon>Heterobranchia</taxon>
        <taxon>Euthyneura</taxon>
        <taxon>Panpulmonata</taxon>
        <taxon>Sacoglossa</taxon>
        <taxon>Placobranchoidea</taxon>
        <taxon>Plakobranchidae</taxon>
        <taxon>Plakobranchus</taxon>
    </lineage>
</organism>
<name>A0AAV3ZPR9_9GAST</name>
<dbReference type="AlphaFoldDB" id="A0AAV3ZPR9"/>
<evidence type="ECO:0000313" key="2">
    <source>
        <dbReference type="Proteomes" id="UP000735302"/>
    </source>
</evidence>
<reference evidence="1 2" key="1">
    <citation type="journal article" date="2021" name="Elife">
        <title>Chloroplast acquisition without the gene transfer in kleptoplastic sea slugs, Plakobranchus ocellatus.</title>
        <authorList>
            <person name="Maeda T."/>
            <person name="Takahashi S."/>
            <person name="Yoshida T."/>
            <person name="Shimamura S."/>
            <person name="Takaki Y."/>
            <person name="Nagai Y."/>
            <person name="Toyoda A."/>
            <person name="Suzuki Y."/>
            <person name="Arimoto A."/>
            <person name="Ishii H."/>
            <person name="Satoh N."/>
            <person name="Nishiyama T."/>
            <person name="Hasebe M."/>
            <person name="Maruyama T."/>
            <person name="Minagawa J."/>
            <person name="Obokata J."/>
            <person name="Shigenobu S."/>
        </authorList>
    </citation>
    <scope>NUCLEOTIDE SEQUENCE [LARGE SCALE GENOMIC DNA]</scope>
</reference>